<dbReference type="Pfam" id="PF05225">
    <property type="entry name" value="HTH_psq"/>
    <property type="match status" value="1"/>
</dbReference>
<keyword evidence="3" id="KW-1185">Reference proteome</keyword>
<dbReference type="InterPro" id="IPR007889">
    <property type="entry name" value="HTH_Psq"/>
</dbReference>
<proteinExistence type="predicted"/>
<evidence type="ECO:0000313" key="2">
    <source>
        <dbReference type="EMBL" id="KAF4626580.1"/>
    </source>
</evidence>
<feature type="domain" description="HTH psq-type" evidence="1">
    <location>
        <begin position="6"/>
        <end position="47"/>
    </location>
</feature>
<dbReference type="AlphaFoldDB" id="A0A8H4W003"/>
<dbReference type="InterPro" id="IPR009057">
    <property type="entry name" value="Homeodomain-like_sf"/>
</dbReference>
<comment type="caution">
    <text evidence="2">The sequence shown here is derived from an EMBL/GenBank/DDBJ whole genome shotgun (WGS) entry which is preliminary data.</text>
</comment>
<dbReference type="EMBL" id="JAAMPI010001127">
    <property type="protein sequence ID" value="KAF4626580.1"/>
    <property type="molecule type" value="Genomic_DNA"/>
</dbReference>
<accession>A0A8H4W003</accession>
<protein>
    <recommendedName>
        <fullName evidence="1">HTH psq-type domain-containing protein</fullName>
    </recommendedName>
</protein>
<reference evidence="2 3" key="1">
    <citation type="submission" date="2020-03" db="EMBL/GenBank/DDBJ databases">
        <title>Draft Genome Sequence of Cudoniella acicularis.</title>
        <authorList>
            <person name="Buettner E."/>
            <person name="Kellner H."/>
        </authorList>
    </citation>
    <scope>NUCLEOTIDE SEQUENCE [LARGE SCALE GENOMIC DNA]</scope>
    <source>
        <strain evidence="2 3">DSM 108380</strain>
    </source>
</reference>
<evidence type="ECO:0000259" key="1">
    <source>
        <dbReference type="Pfam" id="PF05225"/>
    </source>
</evidence>
<dbReference type="OrthoDB" id="3440156at2759"/>
<dbReference type="Proteomes" id="UP000566819">
    <property type="component" value="Unassembled WGS sequence"/>
</dbReference>
<dbReference type="SUPFAM" id="SSF46689">
    <property type="entry name" value="Homeodomain-like"/>
    <property type="match status" value="1"/>
</dbReference>
<organism evidence="2 3">
    <name type="scientific">Cudoniella acicularis</name>
    <dbReference type="NCBI Taxonomy" id="354080"/>
    <lineage>
        <taxon>Eukaryota</taxon>
        <taxon>Fungi</taxon>
        <taxon>Dikarya</taxon>
        <taxon>Ascomycota</taxon>
        <taxon>Pezizomycotina</taxon>
        <taxon>Leotiomycetes</taxon>
        <taxon>Helotiales</taxon>
        <taxon>Tricladiaceae</taxon>
        <taxon>Cudoniella</taxon>
    </lineage>
</organism>
<dbReference type="Gene3D" id="1.10.10.60">
    <property type="entry name" value="Homeodomain-like"/>
    <property type="match status" value="1"/>
</dbReference>
<evidence type="ECO:0000313" key="3">
    <source>
        <dbReference type="Proteomes" id="UP000566819"/>
    </source>
</evidence>
<dbReference type="GO" id="GO:0003677">
    <property type="term" value="F:DNA binding"/>
    <property type="evidence" value="ECO:0007669"/>
    <property type="project" value="InterPro"/>
</dbReference>
<name>A0A8H4W003_9HELO</name>
<sequence>MRNQYTEEDVIRALEDVANGKSIRKASLDYGVLRTTLQSRLYGHESHREAATPLQKLALLQLCKGTRALTSRGDVFARRCYINEETKLRREEGEVALKGPYIQEVCDTMDLKYHEWPFQGFFRSTKIGNETTYSLEFQLSHIPEHHS</sequence>
<gene>
    <name evidence="2" type="ORF">G7Y89_g11576</name>
</gene>